<comment type="caution">
    <text evidence="1">The sequence shown here is derived from an EMBL/GenBank/DDBJ whole genome shotgun (WGS) entry which is preliminary data.</text>
</comment>
<evidence type="ECO:0000313" key="2">
    <source>
        <dbReference type="Proteomes" id="UP000466799"/>
    </source>
</evidence>
<keyword evidence="1" id="KW-0255">Endonuclease</keyword>
<dbReference type="GO" id="GO:0004519">
    <property type="term" value="F:endonuclease activity"/>
    <property type="evidence" value="ECO:0007669"/>
    <property type="project" value="UniProtKB-KW"/>
</dbReference>
<name>A0A843QZ09_LIMFE</name>
<keyword evidence="1" id="KW-0378">Hydrolase</keyword>
<sequence length="153" mass="17975">MSIMWNYVNKREATVNAIKDYYGMHFIIDTYHDDLKQARSKMIGLSSPRFNPTPSSSSKQNQTERRLVSGIMEANKLNERYHSAKAYLDWFEPAWQELSDDERWILTTFYLDKQTQTGAVLTIQERFCIERTSAYNKKNRALDHLTLLLYGGH</sequence>
<protein>
    <submittedName>
        <fullName evidence="1">Restriction endonuclease</fullName>
    </submittedName>
</protein>
<dbReference type="RefSeq" id="WP_003656774.1">
    <property type="nucleotide sequence ID" value="NZ_WHJL01000022.1"/>
</dbReference>
<dbReference type="EMBL" id="WHJL01000022">
    <property type="protein sequence ID" value="MPQ35075.1"/>
    <property type="molecule type" value="Genomic_DNA"/>
</dbReference>
<dbReference type="Proteomes" id="UP000466799">
    <property type="component" value="Unassembled WGS sequence"/>
</dbReference>
<keyword evidence="1" id="KW-0540">Nuclease</keyword>
<organism evidence="1 2">
    <name type="scientific">Limosilactobacillus fermentum</name>
    <name type="common">Lactobacillus fermentum</name>
    <dbReference type="NCBI Taxonomy" id="1613"/>
    <lineage>
        <taxon>Bacteria</taxon>
        <taxon>Bacillati</taxon>
        <taxon>Bacillota</taxon>
        <taxon>Bacilli</taxon>
        <taxon>Lactobacillales</taxon>
        <taxon>Lactobacillaceae</taxon>
        <taxon>Limosilactobacillus</taxon>
    </lineage>
</organism>
<proteinExistence type="predicted"/>
<accession>A0A843QZ09</accession>
<dbReference type="AlphaFoldDB" id="A0A843QZ09"/>
<reference evidence="1 2" key="1">
    <citation type="submission" date="2019-10" db="EMBL/GenBank/DDBJ databases">
        <title>Genome Sequencing and assembly of Lactobacillus fermentum I2, a lactic acid bacteria.</title>
        <authorList>
            <person name="Lopes L.S."/>
            <person name="Persinoti G.F."/>
            <person name="Riano-Pachon D.M."/>
            <person name="Labate C.A."/>
        </authorList>
    </citation>
    <scope>NUCLEOTIDE SEQUENCE [LARGE SCALE GENOMIC DNA]</scope>
    <source>
        <strain evidence="1 2">I2</strain>
    </source>
</reference>
<gene>
    <name evidence="1" type="ORF">GC247_04005</name>
</gene>
<evidence type="ECO:0000313" key="1">
    <source>
        <dbReference type="EMBL" id="MPQ35075.1"/>
    </source>
</evidence>